<feature type="compositionally biased region" description="Basic and acidic residues" evidence="1">
    <location>
        <begin position="468"/>
        <end position="477"/>
    </location>
</feature>
<protein>
    <recommendedName>
        <fullName evidence="2">G-patch domain-containing protein</fullName>
    </recommendedName>
</protein>
<evidence type="ECO:0000313" key="3">
    <source>
        <dbReference type="EMBL" id="KAK7754846.1"/>
    </source>
</evidence>
<feature type="region of interest" description="Disordered" evidence="1">
    <location>
        <begin position="1"/>
        <end position="418"/>
    </location>
</feature>
<gene>
    <name evidence="3" type="ORF">SLS62_003160</name>
</gene>
<feature type="compositionally biased region" description="Pro residues" evidence="1">
    <location>
        <begin position="323"/>
        <end position="341"/>
    </location>
</feature>
<feature type="region of interest" description="Disordered" evidence="1">
    <location>
        <begin position="447"/>
        <end position="485"/>
    </location>
</feature>
<feature type="compositionally biased region" description="Basic and acidic residues" evidence="1">
    <location>
        <begin position="191"/>
        <end position="206"/>
    </location>
</feature>
<dbReference type="GO" id="GO:0003676">
    <property type="term" value="F:nucleic acid binding"/>
    <property type="evidence" value="ECO:0007669"/>
    <property type="project" value="InterPro"/>
</dbReference>
<dbReference type="SUPFAM" id="SSF54928">
    <property type="entry name" value="RNA-binding domain, RBD"/>
    <property type="match status" value="1"/>
</dbReference>
<feature type="compositionally biased region" description="Basic and acidic residues" evidence="1">
    <location>
        <begin position="273"/>
        <end position="284"/>
    </location>
</feature>
<dbReference type="EMBL" id="JAKJXP020000017">
    <property type="protein sequence ID" value="KAK7754846.1"/>
    <property type="molecule type" value="Genomic_DNA"/>
</dbReference>
<dbReference type="Proteomes" id="UP001320420">
    <property type="component" value="Unassembled WGS sequence"/>
</dbReference>
<feature type="compositionally biased region" description="Pro residues" evidence="1">
    <location>
        <begin position="87"/>
        <end position="98"/>
    </location>
</feature>
<dbReference type="AlphaFoldDB" id="A0AAN9UWK5"/>
<dbReference type="InterPro" id="IPR000467">
    <property type="entry name" value="G_patch_dom"/>
</dbReference>
<feature type="domain" description="G-patch" evidence="2">
    <location>
        <begin position="410"/>
        <end position="457"/>
    </location>
</feature>
<comment type="caution">
    <text evidence="3">The sequence shown here is derived from an EMBL/GenBank/DDBJ whole genome shotgun (WGS) entry which is preliminary data.</text>
</comment>
<dbReference type="Gene3D" id="3.30.70.330">
    <property type="match status" value="1"/>
</dbReference>
<dbReference type="PANTHER" id="PTHR13288">
    <property type="entry name" value="SPLICING FACTOR 45 SPF45"/>
    <property type="match status" value="1"/>
</dbReference>
<dbReference type="InterPro" id="IPR012677">
    <property type="entry name" value="Nucleotide-bd_a/b_plait_sf"/>
</dbReference>
<dbReference type="SMART" id="SM00443">
    <property type="entry name" value="G_patch"/>
    <property type="match status" value="1"/>
</dbReference>
<dbReference type="PROSITE" id="PS50174">
    <property type="entry name" value="G_PATCH"/>
    <property type="match status" value="1"/>
</dbReference>
<reference evidence="3 4" key="1">
    <citation type="submission" date="2024-02" db="EMBL/GenBank/DDBJ databases">
        <title>De novo assembly and annotation of 12 fungi associated with fruit tree decline syndrome in Ontario, Canada.</title>
        <authorList>
            <person name="Sulman M."/>
            <person name="Ellouze W."/>
            <person name="Ilyukhin E."/>
        </authorList>
    </citation>
    <scope>NUCLEOTIDE SEQUENCE [LARGE SCALE GENOMIC DNA]</scope>
    <source>
        <strain evidence="3 4">M11/M66-122</strain>
    </source>
</reference>
<evidence type="ECO:0000259" key="2">
    <source>
        <dbReference type="PROSITE" id="PS50174"/>
    </source>
</evidence>
<dbReference type="Pfam" id="PF01585">
    <property type="entry name" value="G-patch"/>
    <property type="match status" value="1"/>
</dbReference>
<feature type="compositionally biased region" description="Basic and acidic residues" evidence="1">
    <location>
        <begin position="43"/>
        <end position="52"/>
    </location>
</feature>
<feature type="compositionally biased region" description="Low complexity" evidence="1">
    <location>
        <begin position="312"/>
        <end position="322"/>
    </location>
</feature>
<keyword evidence="4" id="KW-1185">Reference proteome</keyword>
<proteinExistence type="predicted"/>
<dbReference type="GO" id="GO:0071011">
    <property type="term" value="C:precatalytic spliceosome"/>
    <property type="evidence" value="ECO:0007669"/>
    <property type="project" value="TreeGrafter"/>
</dbReference>
<feature type="compositionally biased region" description="Acidic residues" evidence="1">
    <location>
        <begin position="228"/>
        <end position="237"/>
    </location>
</feature>
<dbReference type="PANTHER" id="PTHR13288:SF8">
    <property type="entry name" value="SPLICING FACTOR 45"/>
    <property type="match status" value="1"/>
</dbReference>
<name>A0AAN9UWK5_9PEZI</name>
<dbReference type="InterPro" id="IPR040052">
    <property type="entry name" value="RBM17"/>
</dbReference>
<evidence type="ECO:0000256" key="1">
    <source>
        <dbReference type="SAM" id="MobiDB-lite"/>
    </source>
</evidence>
<accession>A0AAN9UWK5</accession>
<dbReference type="InterPro" id="IPR035979">
    <property type="entry name" value="RBD_domain_sf"/>
</dbReference>
<feature type="compositionally biased region" description="Low complexity" evidence="1">
    <location>
        <begin position="342"/>
        <end position="362"/>
    </location>
</feature>
<feature type="compositionally biased region" description="Basic residues" evidence="1">
    <location>
        <begin position="154"/>
        <end position="164"/>
    </location>
</feature>
<feature type="compositionally biased region" description="Pro residues" evidence="1">
    <location>
        <begin position="111"/>
        <end position="128"/>
    </location>
</feature>
<dbReference type="GO" id="GO:0045292">
    <property type="term" value="P:mRNA cis splicing, via spliceosome"/>
    <property type="evidence" value="ECO:0007669"/>
    <property type="project" value="InterPro"/>
</dbReference>
<feature type="compositionally biased region" description="Pro residues" evidence="1">
    <location>
        <begin position="294"/>
        <end position="311"/>
    </location>
</feature>
<feature type="compositionally biased region" description="Pro residues" evidence="1">
    <location>
        <begin position="1"/>
        <end position="10"/>
    </location>
</feature>
<evidence type="ECO:0000313" key="4">
    <source>
        <dbReference type="Proteomes" id="UP001320420"/>
    </source>
</evidence>
<organism evidence="3 4">
    <name type="scientific">Diatrype stigma</name>
    <dbReference type="NCBI Taxonomy" id="117547"/>
    <lineage>
        <taxon>Eukaryota</taxon>
        <taxon>Fungi</taxon>
        <taxon>Dikarya</taxon>
        <taxon>Ascomycota</taxon>
        <taxon>Pezizomycotina</taxon>
        <taxon>Sordariomycetes</taxon>
        <taxon>Xylariomycetidae</taxon>
        <taxon>Xylariales</taxon>
        <taxon>Diatrypaceae</taxon>
        <taxon>Diatrype</taxon>
    </lineage>
</organism>
<sequence>MSAQPPPPPRTGGLSLYANLLDPKEDSSSSISRAPVVSQEALDAVKDSEAAKKSASPSTSDPALRFQPHPQIRRPQQKSQKPKVGFPKPPPPPPPPTTTIPSSGNGSDSVPAPPAAAPPAAPAVPAPPAKSALADWAPTEEDEYMYGLGEKRARGGRRKKKNKNRHEDATMPAETDWDELYDPSRPTNVDEYLRSDEKIREVREWKALLYRHRKRRTPDRGRDNNSWDSEDEDEEVDTGGNNNNGRSAMNNQFAPPDSYSFAPPPMSPPRASIPDDKSGDDVYARRLAMSQGQAPPPPRSPNPPPPPPPPAAQFASPSNAPSIIPPPPPPPPLQPPLPPPDAAAAAAEPATISRAPVRYAAPEEPPAAVAPPTDADAMDEDTYTPPDAEQQQGTGEGEEGEQPRTKRPGQKGFAARLMSKYGWEKGQGLGADSSGIVAPLRVQVDKRKKSAVPAGRGRIVAPKTGGGRRSDASKGEEQEGEDVGKFGPMSNVIVLRDMLDGMADLQAEMEAGLAQEIGEECGDKYGRVERLKIDVDGRRGVYIQFTDQVSALRAVNALDGRVFAGNTIIPQFYDAEKFGRMIYE</sequence>